<dbReference type="GO" id="GO:0008999">
    <property type="term" value="F:protein-N-terminal-alanine acetyltransferase activity"/>
    <property type="evidence" value="ECO:0007669"/>
    <property type="project" value="TreeGrafter"/>
</dbReference>
<comment type="caution">
    <text evidence="5">The sequence shown here is derived from an EMBL/GenBank/DDBJ whole genome shotgun (WGS) entry which is preliminary data.</text>
</comment>
<gene>
    <name evidence="5" type="ORF">LQ50_17440</name>
</gene>
<sequence length="172" mass="20147">MDVFLQRLSLEYAEQLLEFEVENRIFFEKMVPGRGDQYYKKDTFLTFLSELLGEQDRGEGQYYLILSKDKTILGRINLFNVKENPYFSADIGYRIGQKYLRSGIASKSVEMLMRKLKAKYNQLNISAKTTSHNYGSKKILEKNGFVLDEVEVGGAKLEDETFDFHFYSWRNV</sequence>
<proteinExistence type="inferred from homology"/>
<dbReference type="PROSITE" id="PS51186">
    <property type="entry name" value="GNAT"/>
    <property type="match status" value="1"/>
</dbReference>
<keyword evidence="1" id="KW-0808">Transferase</keyword>
<evidence type="ECO:0000256" key="3">
    <source>
        <dbReference type="ARBA" id="ARBA00038502"/>
    </source>
</evidence>
<dbReference type="EMBL" id="JRJU01000024">
    <property type="protein sequence ID" value="KHF39088.1"/>
    <property type="molecule type" value="Genomic_DNA"/>
</dbReference>
<reference evidence="5 6" key="1">
    <citation type="submission" date="2014-09" db="EMBL/GenBank/DDBJ databases">
        <title>Genome sequencing and annotation of Bacillus Okhensis strain Kh10-101T.</title>
        <authorList>
            <person name="Prakash J.S."/>
        </authorList>
    </citation>
    <scope>NUCLEOTIDE SEQUENCE [LARGE SCALE GENOMIC DNA]</scope>
    <source>
        <strain evidence="6">Kh10-101T</strain>
    </source>
</reference>
<dbReference type="Proteomes" id="UP000030832">
    <property type="component" value="Unassembled WGS sequence"/>
</dbReference>
<dbReference type="Gene3D" id="3.40.630.30">
    <property type="match status" value="1"/>
</dbReference>
<dbReference type="GO" id="GO:0005737">
    <property type="term" value="C:cytoplasm"/>
    <property type="evidence" value="ECO:0007669"/>
    <property type="project" value="TreeGrafter"/>
</dbReference>
<dbReference type="AlphaFoldDB" id="A0A0B0I990"/>
<dbReference type="Pfam" id="PF13302">
    <property type="entry name" value="Acetyltransf_3"/>
    <property type="match status" value="1"/>
</dbReference>
<evidence type="ECO:0000313" key="5">
    <source>
        <dbReference type="EMBL" id="KHF39088.1"/>
    </source>
</evidence>
<dbReference type="PANTHER" id="PTHR43792">
    <property type="entry name" value="GNAT FAMILY, PUTATIVE (AFU_ORTHOLOGUE AFUA_3G00765)-RELATED-RELATED"/>
    <property type="match status" value="1"/>
</dbReference>
<dbReference type="InterPro" id="IPR016181">
    <property type="entry name" value="Acyl_CoA_acyltransferase"/>
</dbReference>
<comment type="similarity">
    <text evidence="3">Belongs to the acetyltransferase family. RimJ subfamily.</text>
</comment>
<accession>A0A0B0I990</accession>
<dbReference type="eggNOG" id="COG1670">
    <property type="taxonomic scope" value="Bacteria"/>
</dbReference>
<evidence type="ECO:0000256" key="2">
    <source>
        <dbReference type="ARBA" id="ARBA00023315"/>
    </source>
</evidence>
<dbReference type="SUPFAM" id="SSF55729">
    <property type="entry name" value="Acyl-CoA N-acyltransferases (Nat)"/>
    <property type="match status" value="1"/>
</dbReference>
<evidence type="ECO:0000259" key="4">
    <source>
        <dbReference type="PROSITE" id="PS51186"/>
    </source>
</evidence>
<name>A0A0B0I990_9BACI</name>
<organism evidence="5 6">
    <name type="scientific">Halalkalibacter okhensis</name>
    <dbReference type="NCBI Taxonomy" id="333138"/>
    <lineage>
        <taxon>Bacteria</taxon>
        <taxon>Bacillati</taxon>
        <taxon>Bacillota</taxon>
        <taxon>Bacilli</taxon>
        <taxon>Bacillales</taxon>
        <taxon>Bacillaceae</taxon>
        <taxon>Halalkalibacter</taxon>
    </lineage>
</organism>
<dbReference type="STRING" id="333138.LQ50_17440"/>
<keyword evidence="6" id="KW-1185">Reference proteome</keyword>
<feature type="domain" description="N-acetyltransferase" evidence="4">
    <location>
        <begin position="3"/>
        <end position="172"/>
    </location>
</feature>
<evidence type="ECO:0000313" key="6">
    <source>
        <dbReference type="Proteomes" id="UP000030832"/>
    </source>
</evidence>
<dbReference type="InterPro" id="IPR000182">
    <property type="entry name" value="GNAT_dom"/>
</dbReference>
<protein>
    <recommendedName>
        <fullName evidence="4">N-acetyltransferase domain-containing protein</fullName>
    </recommendedName>
</protein>
<evidence type="ECO:0000256" key="1">
    <source>
        <dbReference type="ARBA" id="ARBA00022679"/>
    </source>
</evidence>
<keyword evidence="2" id="KW-0012">Acyltransferase</keyword>
<dbReference type="InterPro" id="IPR051531">
    <property type="entry name" value="N-acetyltransferase"/>
</dbReference>
<dbReference type="PANTHER" id="PTHR43792:SF8">
    <property type="entry name" value="[RIBOSOMAL PROTEIN US5]-ALANINE N-ACETYLTRANSFERASE"/>
    <property type="match status" value="1"/>
</dbReference>